<dbReference type="EMBL" id="DXGD01000377">
    <property type="protein sequence ID" value="HIX00502.1"/>
    <property type="molecule type" value="Genomic_DNA"/>
</dbReference>
<dbReference type="AlphaFoldDB" id="A0A9D1UU58"/>
<evidence type="ECO:0000256" key="1">
    <source>
        <dbReference type="ARBA" id="ARBA00004255"/>
    </source>
</evidence>
<comment type="caution">
    <text evidence="6">The sequence shown here is derived from an EMBL/GenBank/DDBJ whole genome shotgun (WGS) entry which is preliminary data.</text>
</comment>
<evidence type="ECO:0000256" key="3">
    <source>
        <dbReference type="ARBA" id="ARBA00023121"/>
    </source>
</evidence>
<dbReference type="GO" id="GO:0070273">
    <property type="term" value="F:phosphatidylinositol-4-phosphate binding"/>
    <property type="evidence" value="ECO:0007669"/>
    <property type="project" value="InterPro"/>
</dbReference>
<feature type="region of interest" description="Disordered" evidence="5">
    <location>
        <begin position="1"/>
        <end position="24"/>
    </location>
</feature>
<evidence type="ECO:0000313" key="7">
    <source>
        <dbReference type="Proteomes" id="UP000824151"/>
    </source>
</evidence>
<dbReference type="Gene3D" id="1.10.3630.10">
    <property type="entry name" value="yeast vps74-n-term truncation variant domain like"/>
    <property type="match status" value="1"/>
</dbReference>
<proteinExistence type="predicted"/>
<evidence type="ECO:0000256" key="5">
    <source>
        <dbReference type="SAM" id="MobiDB-lite"/>
    </source>
</evidence>
<keyword evidence="4" id="KW-0472">Membrane</keyword>
<dbReference type="Proteomes" id="UP000824151">
    <property type="component" value="Unassembled WGS sequence"/>
</dbReference>
<dbReference type="InterPro" id="IPR008628">
    <property type="entry name" value="GPP34-like"/>
</dbReference>
<dbReference type="GO" id="GO:0005737">
    <property type="term" value="C:cytoplasm"/>
    <property type="evidence" value="ECO:0007669"/>
    <property type="project" value="UniProtKB-ARBA"/>
</dbReference>
<evidence type="ECO:0000256" key="2">
    <source>
        <dbReference type="ARBA" id="ARBA00023034"/>
    </source>
</evidence>
<organism evidence="6 7">
    <name type="scientific">Candidatus Nesterenkonia stercoripullorum</name>
    <dbReference type="NCBI Taxonomy" id="2838701"/>
    <lineage>
        <taxon>Bacteria</taxon>
        <taxon>Bacillati</taxon>
        <taxon>Actinomycetota</taxon>
        <taxon>Actinomycetes</taxon>
        <taxon>Micrococcales</taxon>
        <taxon>Micrococcaceae</taxon>
        <taxon>Nesterenkonia</taxon>
    </lineage>
</organism>
<protein>
    <submittedName>
        <fullName evidence="6">GPP34 family phosphoprotein</fullName>
    </submittedName>
</protein>
<accession>A0A9D1UU58</accession>
<keyword evidence="2" id="KW-0333">Golgi apparatus</keyword>
<dbReference type="InterPro" id="IPR038261">
    <property type="entry name" value="GPP34-like_sf"/>
</dbReference>
<name>A0A9D1UU58_9MICC</name>
<dbReference type="Pfam" id="PF05719">
    <property type="entry name" value="GPP34"/>
    <property type="match status" value="1"/>
</dbReference>
<gene>
    <name evidence="6" type="ORF">H9871_10205</name>
</gene>
<evidence type="ECO:0000256" key="4">
    <source>
        <dbReference type="ARBA" id="ARBA00023136"/>
    </source>
</evidence>
<reference evidence="6" key="2">
    <citation type="submission" date="2021-04" db="EMBL/GenBank/DDBJ databases">
        <authorList>
            <person name="Gilroy R."/>
        </authorList>
    </citation>
    <scope>NUCLEOTIDE SEQUENCE</scope>
    <source>
        <strain evidence="6">ChiHejej3B27-3195</strain>
    </source>
</reference>
<sequence length="246" mass="26021">MTGEPDDLPLAGDTPPTSSGNPIDRPALAEDLLLLLFQPASGVIAGESTLYYPLAGAVMADLALEERVTTSTTTMGSITVQAVEGREPLDDILHSAWKYVLDKPRRVPGVLSSIGPKLREPLLARLIARGDLRIEKRKRLGMFTSEVHVQGGTGRRAALLDSVRAVLVDQKEPSARTAALAALLWGSGALPHFDPQIPWSSAVIARAQELEQGNWGAGAAAQAVARTMTAVLVTNPTIAANALPKN</sequence>
<dbReference type="GO" id="GO:0012505">
    <property type="term" value="C:endomembrane system"/>
    <property type="evidence" value="ECO:0007669"/>
    <property type="project" value="UniProtKB-ARBA"/>
</dbReference>
<keyword evidence="3" id="KW-0446">Lipid-binding</keyword>
<evidence type="ECO:0000313" key="6">
    <source>
        <dbReference type="EMBL" id="HIX00502.1"/>
    </source>
</evidence>
<reference evidence="6" key="1">
    <citation type="journal article" date="2021" name="PeerJ">
        <title>Extensive microbial diversity within the chicken gut microbiome revealed by metagenomics and culture.</title>
        <authorList>
            <person name="Gilroy R."/>
            <person name="Ravi A."/>
            <person name="Getino M."/>
            <person name="Pursley I."/>
            <person name="Horton D.L."/>
            <person name="Alikhan N.F."/>
            <person name="Baker D."/>
            <person name="Gharbi K."/>
            <person name="Hall N."/>
            <person name="Watson M."/>
            <person name="Adriaenssens E.M."/>
            <person name="Foster-Nyarko E."/>
            <person name="Jarju S."/>
            <person name="Secka A."/>
            <person name="Antonio M."/>
            <person name="Oren A."/>
            <person name="Chaudhuri R.R."/>
            <person name="La Ragione R."/>
            <person name="Hildebrand F."/>
            <person name="Pallen M.J."/>
        </authorList>
    </citation>
    <scope>NUCLEOTIDE SEQUENCE</scope>
    <source>
        <strain evidence="6">ChiHejej3B27-3195</strain>
    </source>
</reference>
<comment type="subcellular location">
    <subcellularLocation>
        <location evidence="1">Golgi apparatus membrane</location>
        <topology evidence="1">Peripheral membrane protein</topology>
        <orientation evidence="1">Cytoplasmic side</orientation>
    </subcellularLocation>
</comment>